<evidence type="ECO:0000313" key="12">
    <source>
        <dbReference type="EMBL" id="KAK9198937.1"/>
    </source>
</evidence>
<keyword evidence="5 8" id="KW-0175">Coiled coil</keyword>
<dbReference type="PANTHER" id="PTHR47972">
    <property type="entry name" value="KINESIN-LIKE PROTEIN KLP-3"/>
    <property type="match status" value="1"/>
</dbReference>
<feature type="binding site" evidence="7">
    <location>
        <begin position="593"/>
        <end position="600"/>
    </location>
    <ligand>
        <name>ATP</name>
        <dbReference type="ChEBI" id="CHEBI:30616"/>
    </ligand>
</feature>
<evidence type="ECO:0000256" key="3">
    <source>
        <dbReference type="ARBA" id="ARBA00022741"/>
    </source>
</evidence>
<dbReference type="Gene3D" id="1.10.418.10">
    <property type="entry name" value="Calponin-like domain"/>
    <property type="match status" value="1"/>
</dbReference>
<keyword evidence="13" id="KW-1185">Reference proteome</keyword>
<dbReference type="InterPro" id="IPR001715">
    <property type="entry name" value="CH_dom"/>
</dbReference>
<dbReference type="GO" id="GO:0005524">
    <property type="term" value="F:ATP binding"/>
    <property type="evidence" value="ECO:0007669"/>
    <property type="project" value="UniProtKB-UniRule"/>
</dbReference>
<keyword evidence="3 7" id="KW-0547">Nucleotide-binding</keyword>
<proteinExistence type="inferred from homology"/>
<evidence type="ECO:0000256" key="2">
    <source>
        <dbReference type="ARBA" id="ARBA00022701"/>
    </source>
</evidence>
<keyword evidence="2" id="KW-0493">Microtubule</keyword>
<feature type="domain" description="Kinesin motor" evidence="11">
    <location>
        <begin position="509"/>
        <end position="840"/>
    </location>
</feature>
<evidence type="ECO:0000256" key="1">
    <source>
        <dbReference type="ARBA" id="ARBA00010899"/>
    </source>
</evidence>
<evidence type="ECO:0000256" key="9">
    <source>
        <dbReference type="SAM" id="MobiDB-lite"/>
    </source>
</evidence>
<keyword evidence="6 7" id="KW-0505">Motor protein</keyword>
<evidence type="ECO:0000256" key="4">
    <source>
        <dbReference type="ARBA" id="ARBA00022840"/>
    </source>
</evidence>
<dbReference type="FunFam" id="3.40.850.10:FF:000044">
    <property type="entry name" value="p-loop containing nucleoside triphosphate hydrolases superfamily protein"/>
    <property type="match status" value="1"/>
</dbReference>
<accession>A0AAP0QPS1</accession>
<dbReference type="GO" id="GO:0007018">
    <property type="term" value="P:microtubule-based movement"/>
    <property type="evidence" value="ECO:0007669"/>
    <property type="project" value="InterPro"/>
</dbReference>
<dbReference type="SUPFAM" id="SSF52540">
    <property type="entry name" value="P-loop containing nucleoside triphosphate hydrolases"/>
    <property type="match status" value="1"/>
</dbReference>
<dbReference type="SMART" id="SM00129">
    <property type="entry name" value="KISc"/>
    <property type="match status" value="1"/>
</dbReference>
<dbReference type="Gene3D" id="3.40.850.10">
    <property type="entry name" value="Kinesin motor domain"/>
    <property type="match status" value="1"/>
</dbReference>
<feature type="region of interest" description="Disordered" evidence="9">
    <location>
        <begin position="152"/>
        <end position="193"/>
    </location>
</feature>
<protein>
    <submittedName>
        <fullName evidence="12">Uncharacterized protein</fullName>
    </submittedName>
</protein>
<dbReference type="GO" id="GO:0003777">
    <property type="term" value="F:microtubule motor activity"/>
    <property type="evidence" value="ECO:0007669"/>
    <property type="project" value="InterPro"/>
</dbReference>
<dbReference type="PROSITE" id="PS50067">
    <property type="entry name" value="KINESIN_MOTOR_2"/>
    <property type="match status" value="1"/>
</dbReference>
<dbReference type="InterPro" id="IPR036961">
    <property type="entry name" value="Kinesin_motor_dom_sf"/>
</dbReference>
<dbReference type="AlphaFoldDB" id="A0AAP0QPS1"/>
<dbReference type="SUPFAM" id="SSF47576">
    <property type="entry name" value="Calponin-homology domain, CH-domain"/>
    <property type="match status" value="1"/>
</dbReference>
<feature type="domain" description="Calponin-homology (CH)" evidence="10">
    <location>
        <begin position="34"/>
        <end position="141"/>
    </location>
</feature>
<dbReference type="PROSITE" id="PS50021">
    <property type="entry name" value="CH"/>
    <property type="match status" value="1"/>
</dbReference>
<evidence type="ECO:0000259" key="10">
    <source>
        <dbReference type="PROSITE" id="PS50021"/>
    </source>
</evidence>
<evidence type="ECO:0000259" key="11">
    <source>
        <dbReference type="PROSITE" id="PS50067"/>
    </source>
</evidence>
<feature type="region of interest" description="Disordered" evidence="9">
    <location>
        <begin position="1"/>
        <end position="20"/>
    </location>
</feature>
<dbReference type="Pfam" id="PF00307">
    <property type="entry name" value="CH"/>
    <property type="match status" value="1"/>
</dbReference>
<dbReference type="InterPro" id="IPR027640">
    <property type="entry name" value="Kinesin-like_fam"/>
</dbReference>
<dbReference type="Gene3D" id="1.20.5.170">
    <property type="match status" value="1"/>
</dbReference>
<evidence type="ECO:0000256" key="7">
    <source>
        <dbReference type="PROSITE-ProRule" id="PRU00283"/>
    </source>
</evidence>
<evidence type="ECO:0000256" key="6">
    <source>
        <dbReference type="ARBA" id="ARBA00023175"/>
    </source>
</evidence>
<gene>
    <name evidence="12" type="ORF">WN944_014124</name>
</gene>
<dbReference type="Pfam" id="PF00225">
    <property type="entry name" value="Kinesin"/>
    <property type="match status" value="1"/>
</dbReference>
<feature type="compositionally biased region" description="Polar residues" evidence="9">
    <location>
        <begin position="152"/>
        <end position="168"/>
    </location>
</feature>
<dbReference type="InterPro" id="IPR036872">
    <property type="entry name" value="CH_dom_sf"/>
</dbReference>
<dbReference type="SMART" id="SM00033">
    <property type="entry name" value="CH"/>
    <property type="match status" value="1"/>
</dbReference>
<dbReference type="EMBL" id="JBCGBO010000005">
    <property type="protein sequence ID" value="KAK9198937.1"/>
    <property type="molecule type" value="Genomic_DNA"/>
</dbReference>
<dbReference type="PANTHER" id="PTHR47972:SF14">
    <property type="entry name" value="KINESIN-LIKE PROTEIN KIN-14J"/>
    <property type="match status" value="1"/>
</dbReference>
<comment type="caution">
    <text evidence="12">The sequence shown here is derived from an EMBL/GenBank/DDBJ whole genome shotgun (WGS) entry which is preliminary data.</text>
</comment>
<dbReference type="Proteomes" id="UP001428341">
    <property type="component" value="Unassembled WGS sequence"/>
</dbReference>
<dbReference type="GO" id="GO:0008017">
    <property type="term" value="F:microtubule binding"/>
    <property type="evidence" value="ECO:0007669"/>
    <property type="project" value="InterPro"/>
</dbReference>
<dbReference type="InterPro" id="IPR001752">
    <property type="entry name" value="Kinesin_motor_dom"/>
</dbReference>
<organism evidence="12 13">
    <name type="scientific">Citrus x changshan-huyou</name>
    <dbReference type="NCBI Taxonomy" id="2935761"/>
    <lineage>
        <taxon>Eukaryota</taxon>
        <taxon>Viridiplantae</taxon>
        <taxon>Streptophyta</taxon>
        <taxon>Embryophyta</taxon>
        <taxon>Tracheophyta</taxon>
        <taxon>Spermatophyta</taxon>
        <taxon>Magnoliopsida</taxon>
        <taxon>eudicotyledons</taxon>
        <taxon>Gunneridae</taxon>
        <taxon>Pentapetalae</taxon>
        <taxon>rosids</taxon>
        <taxon>malvids</taxon>
        <taxon>Sapindales</taxon>
        <taxon>Rutaceae</taxon>
        <taxon>Aurantioideae</taxon>
        <taxon>Citrus</taxon>
    </lineage>
</organism>
<evidence type="ECO:0000256" key="5">
    <source>
        <dbReference type="ARBA" id="ARBA00023054"/>
    </source>
</evidence>
<feature type="coiled-coil region" evidence="8">
    <location>
        <begin position="323"/>
        <end position="421"/>
    </location>
</feature>
<sequence>MSSVSAPQMNGPEELKRSNSAFESSVNINSEVEAKQRALLIEWLNSILPNLNFPIKASDEELRACLIDGTVLCQILKRLKPASVDEANYSYNSSMSRSGKIARFLTTLGKLGISRFEMSDLEKGSMKPVINCLLNLRAEYITGGDIRPLTSISTKSGSRQGDVSSPASLSPLFGEERRKVSSDSQFQRGLRSPVMSEPSTALLHHVGHKFHEVFQLKQGRYSDLPAAKITEMMKSTSLDNAPTQSLLSVVNGILDESVDRKNGEIPHRVACLLRKVVQEIERRISTQADHLRTQNNLFKTREEKYQSRIRVLEALASGTGEETEIVMNQLQQIKTEKSKLEEKKKLEDDDVAKLMKEKDQQMLENLALKQELEMAKKTYELRCLQRETEYKGANSGFEERIKELEHLLQVSRNKVRELEANSDSKYQRWSRKESIYQSFMDLQHGALRELRFSSDSIKQEISKAQKSHADDLYCLGVRLKALAGAAENYHAVLAENRRLFNEVQDLKGNIRVYCRIRPFLPGQTKKQTTIEYIGENGELIFGNPSKPGKDGQRMFKFNKVFGPDATQAEVFSDTQPLIRSVLDGYNVCIFAYGQTGSGKTYTMSGPSGPHEEDWGVNYRALNDLFNLSQNRRSSIMYEVAVQMVEIYNEQHLVFWILAICFLDLHTLGIMSTSQPNGLAVPDASMHPVTSTEDVLELMDIGLKNRAIGATALNERSSRSHSVVTVHVRGKDLKTGIPLHGNLHLVDLAGSERVDRSEATGDRLKEAQHINKSLSALGDVIFALAQKSPHVPYRNSKLTQVLQSSLGGQAKTLMLVQLNPDVNSYSESLSTLKFAERVSGVELGAARSSKEGRDVRELMEQKGISQHAVFYFNHFLQLSDFSVPQKQVASLKDTIAKKDDEIERLQLLKDLKNVYPGVNSEKRGLNTFRYRSLFPNTGSIDGTPLSKAQNHQEEADGSAEYNLHHEGNRMVGEFGNVKEDCTWEIYVAQTPQVVAVN</sequence>
<reference evidence="12 13" key="1">
    <citation type="submission" date="2024-05" db="EMBL/GenBank/DDBJ databases">
        <title>Haplotype-resolved chromosome-level genome assembly of Huyou (Citrus changshanensis).</title>
        <authorList>
            <person name="Miao C."/>
            <person name="Chen W."/>
            <person name="Wu Y."/>
            <person name="Wang L."/>
            <person name="Zhao S."/>
            <person name="Grierson D."/>
            <person name="Xu C."/>
            <person name="Chen K."/>
        </authorList>
    </citation>
    <scope>NUCLEOTIDE SEQUENCE [LARGE SCALE GENOMIC DNA]</scope>
    <source>
        <strain evidence="12">01-14</strain>
        <tissue evidence="12">Leaf</tissue>
    </source>
</reference>
<evidence type="ECO:0000256" key="8">
    <source>
        <dbReference type="SAM" id="Coils"/>
    </source>
</evidence>
<evidence type="ECO:0000313" key="13">
    <source>
        <dbReference type="Proteomes" id="UP001428341"/>
    </source>
</evidence>
<keyword evidence="4 7" id="KW-0067">ATP-binding</keyword>
<dbReference type="GO" id="GO:0005874">
    <property type="term" value="C:microtubule"/>
    <property type="evidence" value="ECO:0007669"/>
    <property type="project" value="UniProtKB-KW"/>
</dbReference>
<name>A0AAP0QPS1_9ROSI</name>
<comment type="similarity">
    <text evidence="1">Belongs to the TRAFAC class myosin-kinesin ATPase superfamily. Kinesin family. KIN-14 subfamily.</text>
</comment>
<dbReference type="InterPro" id="IPR027417">
    <property type="entry name" value="P-loop_NTPase"/>
</dbReference>
<dbReference type="PRINTS" id="PR00380">
    <property type="entry name" value="KINESINHEAVY"/>
</dbReference>